<protein>
    <submittedName>
        <fullName evidence="1">Uncharacterized protein</fullName>
    </submittedName>
</protein>
<keyword evidence="2" id="KW-1185">Reference proteome</keyword>
<proteinExistence type="predicted"/>
<reference evidence="1" key="1">
    <citation type="submission" date="2023-05" db="EMBL/GenBank/DDBJ databases">
        <title>Nepenthes gracilis genome sequencing.</title>
        <authorList>
            <person name="Fukushima K."/>
        </authorList>
    </citation>
    <scope>NUCLEOTIDE SEQUENCE</scope>
    <source>
        <strain evidence="1">SING2019-196</strain>
    </source>
</reference>
<gene>
    <name evidence="1" type="ORF">Nepgr_028965</name>
</gene>
<organism evidence="1 2">
    <name type="scientific">Nepenthes gracilis</name>
    <name type="common">Slender pitcher plant</name>
    <dbReference type="NCBI Taxonomy" id="150966"/>
    <lineage>
        <taxon>Eukaryota</taxon>
        <taxon>Viridiplantae</taxon>
        <taxon>Streptophyta</taxon>
        <taxon>Embryophyta</taxon>
        <taxon>Tracheophyta</taxon>
        <taxon>Spermatophyta</taxon>
        <taxon>Magnoliopsida</taxon>
        <taxon>eudicotyledons</taxon>
        <taxon>Gunneridae</taxon>
        <taxon>Pentapetalae</taxon>
        <taxon>Caryophyllales</taxon>
        <taxon>Nepenthaceae</taxon>
        <taxon>Nepenthes</taxon>
    </lineage>
</organism>
<comment type="caution">
    <text evidence="1">The sequence shown here is derived from an EMBL/GenBank/DDBJ whole genome shotgun (WGS) entry which is preliminary data.</text>
</comment>
<sequence>MFSCTPPGLAHIVDKGLVMNVKDFVNPFVVLQDSEDLVEQKLQCGPRESMALSTNDGIPTKTGSVPVSKFPVEPTCHVPVGGCHELAREVLGHHLLQEAQSSSHKGFAGLNGRECKKINSTVGLDITPESINRITIKYFLADPVLVEPTSVSPRGPPDGDQLGGVQVATGKGLLPLGSNDLYLDNCPMNESSMSEEAKADEADPMFHALQLLLESELDRRGIEVDSPQGLSELDGTWQYVKSRRRQKSKSKNIRIPHT</sequence>
<name>A0AAD3TEK4_NEPGR</name>
<dbReference type="AlphaFoldDB" id="A0AAD3TEK4"/>
<accession>A0AAD3TEK4</accession>
<evidence type="ECO:0000313" key="2">
    <source>
        <dbReference type="Proteomes" id="UP001279734"/>
    </source>
</evidence>
<evidence type="ECO:0000313" key="1">
    <source>
        <dbReference type="EMBL" id="GMH27122.1"/>
    </source>
</evidence>
<dbReference type="EMBL" id="BSYO01000032">
    <property type="protein sequence ID" value="GMH27122.1"/>
    <property type="molecule type" value="Genomic_DNA"/>
</dbReference>
<dbReference type="Proteomes" id="UP001279734">
    <property type="component" value="Unassembled WGS sequence"/>
</dbReference>